<name>A0A2B7WNK2_9EURO</name>
<gene>
    <name evidence="1" type="ORF">GX51_06922</name>
</gene>
<dbReference type="Gene3D" id="3.10.180.10">
    <property type="entry name" value="2,3-Dihydroxybiphenyl 1,2-Dioxygenase, domain 1"/>
    <property type="match status" value="1"/>
</dbReference>
<dbReference type="Proteomes" id="UP000224080">
    <property type="component" value="Unassembled WGS sequence"/>
</dbReference>
<reference evidence="1 2" key="1">
    <citation type="submission" date="2017-10" db="EMBL/GenBank/DDBJ databases">
        <title>Comparative genomics in systemic dimorphic fungi from Ajellomycetaceae.</title>
        <authorList>
            <person name="Munoz J.F."/>
            <person name="Mcewen J.G."/>
            <person name="Clay O.K."/>
            <person name="Cuomo C.A."/>
        </authorList>
    </citation>
    <scope>NUCLEOTIDE SEQUENCE [LARGE SCALE GENOMIC DNA]</scope>
    <source>
        <strain evidence="1 2">UAMH130</strain>
    </source>
</reference>
<protein>
    <submittedName>
        <fullName evidence="1">Uncharacterized protein</fullName>
    </submittedName>
</protein>
<accession>A0A2B7WNK2</accession>
<dbReference type="STRING" id="2060905.A0A2B7WNK2"/>
<organism evidence="1 2">
    <name type="scientific">Blastomyces parvus</name>
    <dbReference type="NCBI Taxonomy" id="2060905"/>
    <lineage>
        <taxon>Eukaryota</taxon>
        <taxon>Fungi</taxon>
        <taxon>Dikarya</taxon>
        <taxon>Ascomycota</taxon>
        <taxon>Pezizomycotina</taxon>
        <taxon>Eurotiomycetes</taxon>
        <taxon>Eurotiomycetidae</taxon>
        <taxon>Onygenales</taxon>
        <taxon>Ajellomycetaceae</taxon>
        <taxon>Blastomyces</taxon>
    </lineage>
</organism>
<dbReference type="EMBL" id="PDNC01000125">
    <property type="protein sequence ID" value="PGG98202.1"/>
    <property type="molecule type" value="Genomic_DNA"/>
</dbReference>
<dbReference type="AlphaFoldDB" id="A0A2B7WNK2"/>
<sequence>MRLIFTFRATEKVSISYLAHSHGGKNGTAYQTTSELNRNKNNMEGLLELLHYDYDSYKHPPTISLDNTFSHFGIVVPCVTRFQKRVDKLKLPILKRAGGEMTQEALEAVAKSHGLRKMWEENKLEAESLLLMLLESIPGFSDFIFMTDPDGNLIEVQPQELPQIPL</sequence>
<dbReference type="InterPro" id="IPR029068">
    <property type="entry name" value="Glyas_Bleomycin-R_OHBP_Dase"/>
</dbReference>
<keyword evidence="2" id="KW-1185">Reference proteome</keyword>
<evidence type="ECO:0000313" key="1">
    <source>
        <dbReference type="EMBL" id="PGG98202.1"/>
    </source>
</evidence>
<comment type="caution">
    <text evidence="1">The sequence shown here is derived from an EMBL/GenBank/DDBJ whole genome shotgun (WGS) entry which is preliminary data.</text>
</comment>
<dbReference type="OrthoDB" id="16820at2759"/>
<proteinExistence type="predicted"/>
<evidence type="ECO:0000313" key="2">
    <source>
        <dbReference type="Proteomes" id="UP000224080"/>
    </source>
</evidence>